<keyword evidence="5" id="KW-0554">One-carbon metabolism</keyword>
<evidence type="ECO:0000256" key="1">
    <source>
        <dbReference type="ARBA" id="ARBA00001052"/>
    </source>
</evidence>
<dbReference type="EC" id="3.5.4.16" evidence="3"/>
<sequence length="199" mass="21139">MSTLDLAQRTAQRDRTRAIAAVRELLLAVGEDADRVGLQRTPERFADLMIDMLSCVGVDPVSAMGAPVPLEDGETAGELVSVTGIPFRTLCEHHLVPFEGEADVSYFPRARLAGFSRIARVVNVAAARPQLQERLGQQVALAVHQALEPHGVVVRLEASHGCMSHLEPHATGARIVTIATAGIVTDAALALTLAGRGRA</sequence>
<keyword evidence="10" id="KW-1185">Reference proteome</keyword>
<proteinExistence type="predicted"/>
<evidence type="ECO:0000256" key="6">
    <source>
        <dbReference type="ARBA" id="ARBA00022801"/>
    </source>
</evidence>
<dbReference type="InterPro" id="IPR043133">
    <property type="entry name" value="GTP-CH-I_C/QueF"/>
</dbReference>
<protein>
    <recommendedName>
        <fullName evidence="4">GTP cyclohydrolase 1</fullName>
        <ecNumber evidence="3">3.5.4.16</ecNumber>
    </recommendedName>
    <alternativeName>
        <fullName evidence="7">GTP cyclohydrolase I</fullName>
    </alternativeName>
</protein>
<dbReference type="GO" id="GO:0003934">
    <property type="term" value="F:GTP cyclohydrolase I activity"/>
    <property type="evidence" value="ECO:0007669"/>
    <property type="project" value="UniProtKB-EC"/>
</dbReference>
<organism evidence="9 10">
    <name type="scientific">Luethyella okanaganae</name>
    <dbReference type="NCBI Taxonomy" id="69372"/>
    <lineage>
        <taxon>Bacteria</taxon>
        <taxon>Bacillati</taxon>
        <taxon>Actinomycetota</taxon>
        <taxon>Actinomycetes</taxon>
        <taxon>Micrococcales</taxon>
        <taxon>Microbacteriaceae</taxon>
        <taxon>Luethyella</taxon>
    </lineage>
</organism>
<dbReference type="InterPro" id="IPR001474">
    <property type="entry name" value="GTP_CycHdrlase_I"/>
</dbReference>
<comment type="catalytic activity">
    <reaction evidence="1">
        <text>GTP + H2O = 7,8-dihydroneopterin 3'-triphosphate + formate + H(+)</text>
        <dbReference type="Rhea" id="RHEA:17473"/>
        <dbReference type="ChEBI" id="CHEBI:15377"/>
        <dbReference type="ChEBI" id="CHEBI:15378"/>
        <dbReference type="ChEBI" id="CHEBI:15740"/>
        <dbReference type="ChEBI" id="CHEBI:37565"/>
        <dbReference type="ChEBI" id="CHEBI:58462"/>
        <dbReference type="EC" id="3.5.4.16"/>
    </reaction>
</comment>
<dbReference type="InterPro" id="IPR043134">
    <property type="entry name" value="GTP-CH-I_N"/>
</dbReference>
<dbReference type="EMBL" id="JBHSTP010000006">
    <property type="protein sequence ID" value="MFC6357481.1"/>
    <property type="molecule type" value="Genomic_DNA"/>
</dbReference>
<keyword evidence="6 9" id="KW-0378">Hydrolase</keyword>
<evidence type="ECO:0000313" key="10">
    <source>
        <dbReference type="Proteomes" id="UP001596306"/>
    </source>
</evidence>
<dbReference type="Proteomes" id="UP001596306">
    <property type="component" value="Unassembled WGS sequence"/>
</dbReference>
<dbReference type="PANTHER" id="PTHR11109:SF7">
    <property type="entry name" value="GTP CYCLOHYDROLASE 1"/>
    <property type="match status" value="1"/>
</dbReference>
<name>A0ABW1VK95_9MICO</name>
<evidence type="ECO:0000259" key="8">
    <source>
        <dbReference type="Pfam" id="PF01227"/>
    </source>
</evidence>
<comment type="pathway">
    <text evidence="2">Cofactor biosynthesis; 7,8-dihydroneopterin triphosphate biosynthesis; 7,8-dihydroneopterin triphosphate from GTP: step 1/1.</text>
</comment>
<dbReference type="Pfam" id="PF01227">
    <property type="entry name" value="GTP_cyclohydroI"/>
    <property type="match status" value="1"/>
</dbReference>
<evidence type="ECO:0000256" key="4">
    <source>
        <dbReference type="ARBA" id="ARBA00017272"/>
    </source>
</evidence>
<comment type="caution">
    <text evidence="9">The sequence shown here is derived from an EMBL/GenBank/DDBJ whole genome shotgun (WGS) entry which is preliminary data.</text>
</comment>
<dbReference type="Gene3D" id="1.10.286.10">
    <property type="match status" value="1"/>
</dbReference>
<evidence type="ECO:0000256" key="7">
    <source>
        <dbReference type="ARBA" id="ARBA00030854"/>
    </source>
</evidence>
<dbReference type="RefSeq" id="WP_386733308.1">
    <property type="nucleotide sequence ID" value="NZ_JBHSTP010000006.1"/>
</dbReference>
<reference evidence="10" key="1">
    <citation type="journal article" date="2019" name="Int. J. Syst. Evol. Microbiol.">
        <title>The Global Catalogue of Microorganisms (GCM) 10K type strain sequencing project: providing services to taxonomists for standard genome sequencing and annotation.</title>
        <authorList>
            <consortium name="The Broad Institute Genomics Platform"/>
            <consortium name="The Broad Institute Genome Sequencing Center for Infectious Disease"/>
            <person name="Wu L."/>
            <person name="Ma J."/>
        </authorList>
    </citation>
    <scope>NUCLEOTIDE SEQUENCE [LARGE SCALE GENOMIC DNA]</scope>
    <source>
        <strain evidence="10">CCUG 43304</strain>
    </source>
</reference>
<dbReference type="SUPFAM" id="SSF55620">
    <property type="entry name" value="Tetrahydrobiopterin biosynthesis enzymes-like"/>
    <property type="match status" value="1"/>
</dbReference>
<dbReference type="Gene3D" id="3.30.1130.10">
    <property type="match status" value="1"/>
</dbReference>
<evidence type="ECO:0000256" key="3">
    <source>
        <dbReference type="ARBA" id="ARBA00012715"/>
    </source>
</evidence>
<dbReference type="NCBIfam" id="NF006826">
    <property type="entry name" value="PRK09347.1-3"/>
    <property type="match status" value="1"/>
</dbReference>
<feature type="domain" description="GTP cyclohydrolase I" evidence="8">
    <location>
        <begin position="20"/>
        <end position="186"/>
    </location>
</feature>
<accession>A0ABW1VK95</accession>
<evidence type="ECO:0000313" key="9">
    <source>
        <dbReference type="EMBL" id="MFC6357481.1"/>
    </source>
</evidence>
<evidence type="ECO:0000256" key="5">
    <source>
        <dbReference type="ARBA" id="ARBA00022563"/>
    </source>
</evidence>
<dbReference type="PANTHER" id="PTHR11109">
    <property type="entry name" value="GTP CYCLOHYDROLASE I"/>
    <property type="match status" value="1"/>
</dbReference>
<gene>
    <name evidence="9" type="primary">folE</name>
    <name evidence="9" type="ORF">ACFQB0_15340</name>
</gene>
<evidence type="ECO:0000256" key="2">
    <source>
        <dbReference type="ARBA" id="ARBA00005080"/>
    </source>
</evidence>
<dbReference type="InterPro" id="IPR020602">
    <property type="entry name" value="GTP_CycHdrlase_I_dom"/>
</dbReference>